<dbReference type="GO" id="GO:0005524">
    <property type="term" value="F:ATP binding"/>
    <property type="evidence" value="ECO:0007669"/>
    <property type="project" value="InterPro"/>
</dbReference>
<name>A0A7Y9IRE8_9BURK</name>
<dbReference type="RefSeq" id="WP_179583738.1">
    <property type="nucleotide sequence ID" value="NZ_JACBYR010000001.1"/>
</dbReference>
<dbReference type="Gene3D" id="3.40.50.300">
    <property type="entry name" value="P-loop containing nucleotide triphosphate hydrolases"/>
    <property type="match status" value="2"/>
</dbReference>
<dbReference type="Proteomes" id="UP000542125">
    <property type="component" value="Unassembled WGS sequence"/>
</dbReference>
<dbReference type="Pfam" id="PF08378">
    <property type="entry name" value="NERD"/>
    <property type="match status" value="1"/>
</dbReference>
<proteinExistence type="predicted"/>
<keyword evidence="5" id="KW-1185">Reference proteome</keyword>
<accession>A0A7Y9IRE8</accession>
<protein>
    <recommendedName>
        <fullName evidence="1">DNA 3'-5' helicase II</fullName>
    </recommendedName>
</protein>
<dbReference type="EMBL" id="JACBYR010000001">
    <property type="protein sequence ID" value="NYE81609.1"/>
    <property type="molecule type" value="Genomic_DNA"/>
</dbReference>
<evidence type="ECO:0000259" key="3">
    <source>
        <dbReference type="Pfam" id="PF13538"/>
    </source>
</evidence>
<organism evidence="4 5">
    <name type="scientific">Pigmentiphaga litoralis</name>
    <dbReference type="NCBI Taxonomy" id="516702"/>
    <lineage>
        <taxon>Bacteria</taxon>
        <taxon>Pseudomonadati</taxon>
        <taxon>Pseudomonadota</taxon>
        <taxon>Betaproteobacteria</taxon>
        <taxon>Burkholderiales</taxon>
        <taxon>Alcaligenaceae</taxon>
        <taxon>Pigmentiphaga</taxon>
    </lineage>
</organism>
<feature type="domain" description="UvrD-like helicase C-terminal" evidence="3">
    <location>
        <begin position="485"/>
        <end position="530"/>
    </location>
</feature>
<gene>
    <name evidence="4" type="ORF">FHW18_000880</name>
</gene>
<evidence type="ECO:0000259" key="2">
    <source>
        <dbReference type="Pfam" id="PF08378"/>
    </source>
</evidence>
<sequence length="542" mass="59951">MARIVPDGWREVSATGAAQREIETLALLARGLPEGYTVYHAVHWTNVEQGFSIYGDIDFAVVSPAGELLLIEQQAGFLEETPEGIFKKYPDGAKNVRVQLARQVSVLQSRLSKRPNIGPVRVEYLLYCPDYLVRFPDTAGLAPERIVDADRRDQLCAIIQAAIPPGPPNGQGAHVHRFLSDVIQLHPDTSVMVGRAQAMVTRISGGLTHWAHQLEFDPFRLHVIGTAGSGKTLLAQAEYRDAIDAGKRPLYVCFNRPLADHFAEVAPEGGMACTFHTLCGAMLRTIGTQADFSRASVFDDLVEQAATIPVPPSMIFDTVIVDEGQDFTDHWRDIVLRHAAPDARIVWLEDPMQNLYDKPPVQLPKWVTLHATANYRSPRSVVKLLQNLLPDTVTVEPCGPIATSDVEVMVYDDTAQLIDHTKKAISHCLAAGFKRSDIAVIGFRGREQSALLRQSQLGPHAMRTFTGTYDLFGKPEFSEGDVLMESIYRFKGQAAAAVVFTEIDFEALDTKTKRKLFVGATRAMIKLVLVVSKRSPKDWLDS</sequence>
<dbReference type="Pfam" id="PF13245">
    <property type="entry name" value="AAA_19"/>
    <property type="match status" value="1"/>
</dbReference>
<dbReference type="InterPro" id="IPR027785">
    <property type="entry name" value="UvrD-like_helicase_C"/>
</dbReference>
<evidence type="ECO:0000313" key="5">
    <source>
        <dbReference type="Proteomes" id="UP000542125"/>
    </source>
</evidence>
<dbReference type="InterPro" id="IPR011528">
    <property type="entry name" value="NERD"/>
</dbReference>
<feature type="domain" description="NERD" evidence="2">
    <location>
        <begin position="19"/>
        <end position="125"/>
    </location>
</feature>
<dbReference type="InterPro" id="IPR000212">
    <property type="entry name" value="DNA_helicase_UvrD/REP"/>
</dbReference>
<dbReference type="PANTHER" id="PTHR11070">
    <property type="entry name" value="UVRD / RECB / PCRA DNA HELICASE FAMILY MEMBER"/>
    <property type="match status" value="1"/>
</dbReference>
<reference evidence="4 5" key="1">
    <citation type="submission" date="2020-07" db="EMBL/GenBank/DDBJ databases">
        <title>Genomic Encyclopedia of Type Strains, Phase IV (KMG-V): Genome sequencing to study the core and pangenomes of soil and plant-associated prokaryotes.</title>
        <authorList>
            <person name="Whitman W."/>
        </authorList>
    </citation>
    <scope>NUCLEOTIDE SEQUENCE [LARGE SCALE GENOMIC DNA]</scope>
    <source>
        <strain evidence="4 5">SAS40</strain>
    </source>
</reference>
<dbReference type="AlphaFoldDB" id="A0A7Y9IRE8"/>
<evidence type="ECO:0000256" key="1">
    <source>
        <dbReference type="ARBA" id="ARBA00034923"/>
    </source>
</evidence>
<dbReference type="GO" id="GO:0043138">
    <property type="term" value="F:3'-5' DNA helicase activity"/>
    <property type="evidence" value="ECO:0007669"/>
    <property type="project" value="TreeGrafter"/>
</dbReference>
<comment type="caution">
    <text evidence="4">The sequence shown here is derived from an EMBL/GenBank/DDBJ whole genome shotgun (WGS) entry which is preliminary data.</text>
</comment>
<evidence type="ECO:0000313" key="4">
    <source>
        <dbReference type="EMBL" id="NYE81609.1"/>
    </source>
</evidence>
<dbReference type="Pfam" id="PF13538">
    <property type="entry name" value="UvrD_C_2"/>
    <property type="match status" value="1"/>
</dbReference>
<dbReference type="GO" id="GO:0000725">
    <property type="term" value="P:recombinational repair"/>
    <property type="evidence" value="ECO:0007669"/>
    <property type="project" value="TreeGrafter"/>
</dbReference>
<dbReference type="InterPro" id="IPR027417">
    <property type="entry name" value="P-loop_NTPase"/>
</dbReference>
<dbReference type="GO" id="GO:0003677">
    <property type="term" value="F:DNA binding"/>
    <property type="evidence" value="ECO:0007669"/>
    <property type="project" value="InterPro"/>
</dbReference>
<dbReference type="PANTHER" id="PTHR11070:SF2">
    <property type="entry name" value="ATP-DEPENDENT DNA HELICASE SRS2"/>
    <property type="match status" value="1"/>
</dbReference>
<dbReference type="SUPFAM" id="SSF52540">
    <property type="entry name" value="P-loop containing nucleoside triphosphate hydrolases"/>
    <property type="match status" value="1"/>
</dbReference>